<protein>
    <submittedName>
        <fullName evidence="4">N-acetyltransferase</fullName>
    </submittedName>
</protein>
<feature type="domain" description="N-acetyltransferase" evidence="3">
    <location>
        <begin position="2"/>
        <end position="161"/>
    </location>
</feature>
<dbReference type="InterPro" id="IPR016181">
    <property type="entry name" value="Acyl_CoA_acyltransferase"/>
</dbReference>
<dbReference type="InterPro" id="IPR050832">
    <property type="entry name" value="Bact_Acetyltransf"/>
</dbReference>
<evidence type="ECO:0000256" key="2">
    <source>
        <dbReference type="ARBA" id="ARBA00023315"/>
    </source>
</evidence>
<name>A0ABP3GFM5_9ALTE</name>
<gene>
    <name evidence="4" type="ORF">GCM10009092_03970</name>
</gene>
<dbReference type="PANTHER" id="PTHR43877:SF2">
    <property type="entry name" value="AMINOALKYLPHOSPHONATE N-ACETYLTRANSFERASE-RELATED"/>
    <property type="match status" value="1"/>
</dbReference>
<evidence type="ECO:0000313" key="5">
    <source>
        <dbReference type="Proteomes" id="UP001501757"/>
    </source>
</evidence>
<dbReference type="PROSITE" id="PS51186">
    <property type="entry name" value="GNAT"/>
    <property type="match status" value="1"/>
</dbReference>
<dbReference type="CDD" id="cd04301">
    <property type="entry name" value="NAT_SF"/>
    <property type="match status" value="1"/>
</dbReference>
<dbReference type="Gene3D" id="3.40.630.30">
    <property type="match status" value="1"/>
</dbReference>
<dbReference type="RefSeq" id="WP_343841111.1">
    <property type="nucleotide sequence ID" value="NZ_BAAAEI010000002.1"/>
</dbReference>
<organism evidence="4 5">
    <name type="scientific">Bowmanella denitrificans</name>
    <dbReference type="NCBI Taxonomy" id="366582"/>
    <lineage>
        <taxon>Bacteria</taxon>
        <taxon>Pseudomonadati</taxon>
        <taxon>Pseudomonadota</taxon>
        <taxon>Gammaproteobacteria</taxon>
        <taxon>Alteromonadales</taxon>
        <taxon>Alteromonadaceae</taxon>
        <taxon>Bowmanella</taxon>
    </lineage>
</organism>
<proteinExistence type="predicted"/>
<evidence type="ECO:0000259" key="3">
    <source>
        <dbReference type="PROSITE" id="PS51186"/>
    </source>
</evidence>
<dbReference type="EMBL" id="BAAAEI010000002">
    <property type="protein sequence ID" value="GAA0342581.1"/>
    <property type="molecule type" value="Genomic_DNA"/>
</dbReference>
<keyword evidence="2" id="KW-0012">Acyltransferase</keyword>
<evidence type="ECO:0000313" key="4">
    <source>
        <dbReference type="EMBL" id="GAA0342581.1"/>
    </source>
</evidence>
<accession>A0ABP3GFM5</accession>
<evidence type="ECO:0000256" key="1">
    <source>
        <dbReference type="ARBA" id="ARBA00022679"/>
    </source>
</evidence>
<dbReference type="Pfam" id="PF00583">
    <property type="entry name" value="Acetyltransf_1"/>
    <property type="match status" value="1"/>
</dbReference>
<keyword evidence="1" id="KW-0808">Transferase</keyword>
<dbReference type="SUPFAM" id="SSF55729">
    <property type="entry name" value="Acyl-CoA N-acyltransferases (Nat)"/>
    <property type="match status" value="1"/>
</dbReference>
<comment type="caution">
    <text evidence="4">The sequence shown here is derived from an EMBL/GenBank/DDBJ whole genome shotgun (WGS) entry which is preliminary data.</text>
</comment>
<dbReference type="PANTHER" id="PTHR43877">
    <property type="entry name" value="AMINOALKYLPHOSPHONATE N-ACETYLTRANSFERASE-RELATED-RELATED"/>
    <property type="match status" value="1"/>
</dbReference>
<dbReference type="Proteomes" id="UP001501757">
    <property type="component" value="Unassembled WGS sequence"/>
</dbReference>
<sequence length="163" mass="17672">MVNIKPISHDHWPGILDIQDRVYHDVAPESQAVLASKCQASPDTCLVAMNSQDTVLGYVLAHPWPLEQLPKLHHPVQAVTSDNLYLHDLAVCPSAHGQGVAARLLSALQRRSTAKGFASISLVAVQNADGFWLKQGFTRHADVALCQSYGDTALPMIKTLSAD</sequence>
<dbReference type="InterPro" id="IPR000182">
    <property type="entry name" value="GNAT_dom"/>
</dbReference>
<keyword evidence="5" id="KW-1185">Reference proteome</keyword>
<reference evidence="5" key="1">
    <citation type="journal article" date="2019" name="Int. J. Syst. Evol. Microbiol.">
        <title>The Global Catalogue of Microorganisms (GCM) 10K type strain sequencing project: providing services to taxonomists for standard genome sequencing and annotation.</title>
        <authorList>
            <consortium name="The Broad Institute Genomics Platform"/>
            <consortium name="The Broad Institute Genome Sequencing Center for Infectious Disease"/>
            <person name="Wu L."/>
            <person name="Ma J."/>
        </authorList>
    </citation>
    <scope>NUCLEOTIDE SEQUENCE [LARGE SCALE GENOMIC DNA]</scope>
    <source>
        <strain evidence="5">JCM 13378</strain>
    </source>
</reference>